<keyword evidence="2" id="KW-0203">Cytokinin biosynthesis</keyword>
<dbReference type="SUPFAM" id="SSF102405">
    <property type="entry name" value="MCP/YpsA-like"/>
    <property type="match status" value="1"/>
</dbReference>
<dbReference type="EC" id="3.2.2.n1" evidence="2"/>
<comment type="catalytic activity">
    <reaction evidence="1">
        <text>AMP + H2O = D-ribose 5-phosphate + adenine</text>
        <dbReference type="Rhea" id="RHEA:20129"/>
        <dbReference type="ChEBI" id="CHEBI:15377"/>
        <dbReference type="ChEBI" id="CHEBI:16708"/>
        <dbReference type="ChEBI" id="CHEBI:78346"/>
        <dbReference type="ChEBI" id="CHEBI:456215"/>
        <dbReference type="EC" id="3.2.2.4"/>
    </reaction>
</comment>
<reference evidence="4 5" key="1">
    <citation type="journal article" date="2010" name="Proc. Natl. Acad. Sci. U.S.A.">
        <title>A Nitrospira metagenome illuminates the physiology and evolution of globally important nitrite-oxidizing bacteria.</title>
        <authorList>
            <person name="Lucker S."/>
            <person name="Wagner M."/>
            <person name="Maixner F."/>
            <person name="Pelletier E."/>
            <person name="Koch H."/>
            <person name="Vacherie B."/>
            <person name="Rattei T."/>
            <person name="Sinninghe Damste J."/>
            <person name="Spieck E."/>
            <person name="Le Paslier D."/>
            <person name="Daims H."/>
        </authorList>
    </citation>
    <scope>NUCLEOTIDE SEQUENCE [LARGE SCALE GENOMIC DNA]</scope>
</reference>
<proteinExistence type="inferred from homology"/>
<evidence type="ECO:0000313" key="4">
    <source>
        <dbReference type="EMBL" id="CBK40105.1"/>
    </source>
</evidence>
<dbReference type="GO" id="GO:0005829">
    <property type="term" value="C:cytosol"/>
    <property type="evidence" value="ECO:0007669"/>
    <property type="project" value="TreeGrafter"/>
</dbReference>
<dbReference type="InterPro" id="IPR005269">
    <property type="entry name" value="LOG"/>
</dbReference>
<dbReference type="HOGENOM" id="CLU_058336_0_0_0"/>
<dbReference type="GO" id="GO:0008714">
    <property type="term" value="F:AMP nucleosidase activity"/>
    <property type="evidence" value="ECO:0007669"/>
    <property type="project" value="UniProtKB-EC"/>
</dbReference>
<feature type="region of interest" description="Disordered" evidence="3">
    <location>
        <begin position="1"/>
        <end position="26"/>
    </location>
</feature>
<dbReference type="KEGG" id="nde:NIDE0326"/>
<evidence type="ECO:0000313" key="5">
    <source>
        <dbReference type="Proteomes" id="UP000001660"/>
    </source>
</evidence>
<evidence type="ECO:0000256" key="2">
    <source>
        <dbReference type="RuleBase" id="RU363015"/>
    </source>
</evidence>
<dbReference type="Pfam" id="PF03641">
    <property type="entry name" value="Lysine_decarbox"/>
    <property type="match status" value="1"/>
</dbReference>
<organism evidence="4 5">
    <name type="scientific">Nitrospira defluvii</name>
    <dbReference type="NCBI Taxonomy" id="330214"/>
    <lineage>
        <taxon>Bacteria</taxon>
        <taxon>Pseudomonadati</taxon>
        <taxon>Nitrospirota</taxon>
        <taxon>Nitrospiria</taxon>
        <taxon>Nitrospirales</taxon>
        <taxon>Nitrospiraceae</taxon>
        <taxon>Nitrospira</taxon>
    </lineage>
</organism>
<evidence type="ECO:0000256" key="3">
    <source>
        <dbReference type="SAM" id="MobiDB-lite"/>
    </source>
</evidence>
<dbReference type="Gene3D" id="3.40.50.450">
    <property type="match status" value="1"/>
</dbReference>
<sequence>MPLMGAGSSDESSSQQAPGTSSSYIPADHDIDFLQRDELRPLRLGLELLKPELIQTEQGIRSTIVVFGSARLLEPSRALQALEQASAALQACPDDRTCQQRVAVAERRLALSRYYDVAREFGRLVSSTCQIDGQCDYVIVTGGGPGIMEAANRGAADAGAKSMGLNITLPHEQRPNPYITPDLCFQFRYFALRKMHFLLRARALVVFPGGFGTLDELFETLTLLQTGKTRNITIILMGQAFWERLINWPLLIEEGLVGPEDLSLFHFAETAQQAWDLISRSHGGPSAR</sequence>
<dbReference type="AlphaFoldDB" id="D8PA46"/>
<dbReference type="NCBIfam" id="TIGR00730">
    <property type="entry name" value="Rossman fold protein, TIGR00730 family"/>
    <property type="match status" value="1"/>
</dbReference>
<dbReference type="InterPro" id="IPR052341">
    <property type="entry name" value="LOG_family_nucleotidases"/>
</dbReference>
<feature type="compositionally biased region" description="Low complexity" evidence="3">
    <location>
        <begin position="12"/>
        <end position="23"/>
    </location>
</feature>
<keyword evidence="5" id="KW-1185">Reference proteome</keyword>
<dbReference type="InterPro" id="IPR031100">
    <property type="entry name" value="LOG_fam"/>
</dbReference>
<dbReference type="PANTHER" id="PTHR43393:SF3">
    <property type="entry name" value="LYSINE DECARBOXYLASE-LIKE PROTEIN"/>
    <property type="match status" value="1"/>
</dbReference>
<dbReference type="eggNOG" id="COG1611">
    <property type="taxonomic scope" value="Bacteria"/>
</dbReference>
<dbReference type="OrthoDB" id="9801098at2"/>
<keyword evidence="2" id="KW-0378">Hydrolase</keyword>
<accession>D8PA46</accession>
<dbReference type="STRING" id="330214.NIDE0326"/>
<name>D8PA46_9BACT</name>
<dbReference type="EMBL" id="FP929003">
    <property type="protein sequence ID" value="CBK40105.1"/>
    <property type="molecule type" value="Genomic_DNA"/>
</dbReference>
<protein>
    <recommendedName>
        <fullName evidence="2">Cytokinin riboside 5'-monophosphate phosphoribohydrolase</fullName>
        <ecNumber evidence="2">3.2.2.n1</ecNumber>
    </recommendedName>
</protein>
<evidence type="ECO:0000256" key="1">
    <source>
        <dbReference type="ARBA" id="ARBA00000274"/>
    </source>
</evidence>
<comment type="similarity">
    <text evidence="2">Belongs to the LOG family.</text>
</comment>
<gene>
    <name evidence="4" type="ORF">NIDE0326</name>
</gene>
<dbReference type="GO" id="GO:0009691">
    <property type="term" value="P:cytokinin biosynthetic process"/>
    <property type="evidence" value="ECO:0007669"/>
    <property type="project" value="UniProtKB-UniRule"/>
</dbReference>
<dbReference type="PANTHER" id="PTHR43393">
    <property type="entry name" value="CYTOKININ RIBOSIDE 5'-MONOPHOSPHATE PHOSPHORIBOHYDROLASE"/>
    <property type="match status" value="1"/>
</dbReference>
<dbReference type="Proteomes" id="UP000001660">
    <property type="component" value="Chromosome"/>
</dbReference>